<dbReference type="Proteomes" id="UP000665561">
    <property type="component" value="Unassembled WGS sequence"/>
</dbReference>
<dbReference type="RefSeq" id="WP_161746544.1">
    <property type="nucleotide sequence ID" value="NZ_JAAAMV010000028.1"/>
</dbReference>
<name>A0ABW9XZ62_9BACL</name>
<sequence>MQLVVLIKQTFDTEEKIAIENGAVAEDGVKFILNPYDEYALEEALRLREVHGGSVTVVSCGSARAAEALRTALAMGADEAALIAQDGLPDDGYAVAALLAAAVRELVPDLVLAGLFAVDRGAGSVALQVAERLGLPHASAALKLTVEAGSAGAGSGKGAGDAPAGAAGAQAPSGAAWGGGGGRIAVVERDTEWGVETVAVPLPALVTAQQGLNEPRYPSLPGIMKAKRKPLRQLGAAELGLGADDLAPRTERVALLAPPVRAAGRKLSGTPAEQAGQLAELLQREAKLF</sequence>
<feature type="region of interest" description="Disordered" evidence="6">
    <location>
        <begin position="153"/>
        <end position="179"/>
    </location>
</feature>
<proteinExistence type="inferred from homology"/>
<evidence type="ECO:0000256" key="3">
    <source>
        <dbReference type="ARBA" id="ARBA00016797"/>
    </source>
</evidence>
<gene>
    <name evidence="8" type="ORF">GT019_26920</name>
</gene>
<dbReference type="SMART" id="SM00893">
    <property type="entry name" value="ETF"/>
    <property type="match status" value="1"/>
</dbReference>
<evidence type="ECO:0000256" key="1">
    <source>
        <dbReference type="ARBA" id="ARBA00007557"/>
    </source>
</evidence>
<dbReference type="InterPro" id="IPR033948">
    <property type="entry name" value="ETF_beta_N"/>
</dbReference>
<evidence type="ECO:0000313" key="8">
    <source>
        <dbReference type="EMBL" id="NBD27521.1"/>
    </source>
</evidence>
<keyword evidence="5" id="KW-0249">Electron transport</keyword>
<keyword evidence="4" id="KW-0813">Transport</keyword>
<reference evidence="8 9" key="1">
    <citation type="submission" date="2020-01" db="EMBL/GenBank/DDBJ databases">
        <title>Paenibacillus soybeanensis sp. nov. isolated from the nodules of soybean (Glycine max(L.) Merr).</title>
        <authorList>
            <person name="Wang H."/>
        </authorList>
    </citation>
    <scope>NUCLEOTIDE SEQUENCE [LARGE SCALE GENOMIC DNA]</scope>
    <source>
        <strain evidence="8 9">T1</strain>
    </source>
</reference>
<dbReference type="InterPro" id="IPR014729">
    <property type="entry name" value="Rossmann-like_a/b/a_fold"/>
</dbReference>
<protein>
    <recommendedName>
        <fullName evidence="3">Electron transfer flavoprotein subunit beta</fullName>
    </recommendedName>
</protein>
<dbReference type="InterPro" id="IPR012255">
    <property type="entry name" value="ETF_b"/>
</dbReference>
<evidence type="ECO:0000256" key="5">
    <source>
        <dbReference type="ARBA" id="ARBA00022982"/>
    </source>
</evidence>
<accession>A0ABW9XZ62</accession>
<comment type="similarity">
    <text evidence="1">Belongs to the ETF beta-subunit/FixA family.</text>
</comment>
<evidence type="ECO:0000313" key="9">
    <source>
        <dbReference type="Proteomes" id="UP000665561"/>
    </source>
</evidence>
<feature type="compositionally biased region" description="Low complexity" evidence="6">
    <location>
        <begin position="160"/>
        <end position="175"/>
    </location>
</feature>
<keyword evidence="9" id="KW-1185">Reference proteome</keyword>
<dbReference type="PANTHER" id="PTHR21294:SF8">
    <property type="entry name" value="ELECTRON TRANSFER FLAVOPROTEIN SUBUNIT BETA"/>
    <property type="match status" value="1"/>
</dbReference>
<dbReference type="EMBL" id="JAAAMV010000028">
    <property type="protein sequence ID" value="NBD27521.1"/>
    <property type="molecule type" value="Genomic_DNA"/>
</dbReference>
<dbReference type="PIRSF" id="PIRSF000090">
    <property type="entry name" value="Beta-ETF"/>
    <property type="match status" value="1"/>
</dbReference>
<evidence type="ECO:0000259" key="7">
    <source>
        <dbReference type="SMART" id="SM00893"/>
    </source>
</evidence>
<evidence type="ECO:0000256" key="4">
    <source>
        <dbReference type="ARBA" id="ARBA00022448"/>
    </source>
</evidence>
<dbReference type="InterPro" id="IPR014730">
    <property type="entry name" value="ETF_a/b_N"/>
</dbReference>
<comment type="caution">
    <text evidence="8">The sequence shown here is derived from an EMBL/GenBank/DDBJ whole genome shotgun (WGS) entry which is preliminary data.</text>
</comment>
<dbReference type="CDD" id="cd01714">
    <property type="entry name" value="ETF_beta"/>
    <property type="match status" value="1"/>
</dbReference>
<dbReference type="Pfam" id="PF01012">
    <property type="entry name" value="ETF"/>
    <property type="match status" value="1"/>
</dbReference>
<feature type="domain" description="Electron transfer flavoprotein alpha/beta-subunit N-terminal" evidence="7">
    <location>
        <begin position="21"/>
        <end position="243"/>
    </location>
</feature>
<evidence type="ECO:0000256" key="2">
    <source>
        <dbReference type="ARBA" id="ARBA00011355"/>
    </source>
</evidence>
<dbReference type="PANTHER" id="PTHR21294">
    <property type="entry name" value="ELECTRON TRANSFER FLAVOPROTEIN BETA-SUBUNIT"/>
    <property type="match status" value="1"/>
</dbReference>
<comment type="subunit">
    <text evidence="2">Heterodimer of an alpha and a beta subunit.</text>
</comment>
<dbReference type="Gene3D" id="3.40.50.620">
    <property type="entry name" value="HUPs"/>
    <property type="match status" value="1"/>
</dbReference>
<organism evidence="8 9">
    <name type="scientific">Paenibacillus glycinis</name>
    <dbReference type="NCBI Taxonomy" id="2697035"/>
    <lineage>
        <taxon>Bacteria</taxon>
        <taxon>Bacillati</taxon>
        <taxon>Bacillota</taxon>
        <taxon>Bacilli</taxon>
        <taxon>Bacillales</taxon>
        <taxon>Paenibacillaceae</taxon>
        <taxon>Paenibacillus</taxon>
    </lineage>
</organism>
<dbReference type="SUPFAM" id="SSF52402">
    <property type="entry name" value="Adenine nucleotide alpha hydrolases-like"/>
    <property type="match status" value="1"/>
</dbReference>
<evidence type="ECO:0000256" key="6">
    <source>
        <dbReference type="SAM" id="MobiDB-lite"/>
    </source>
</evidence>